<dbReference type="InterPro" id="IPR038005">
    <property type="entry name" value="RX-like_CC"/>
</dbReference>
<evidence type="ECO:0000313" key="7">
    <source>
        <dbReference type="Proteomes" id="UP000631114"/>
    </source>
</evidence>
<reference evidence="6 7" key="1">
    <citation type="submission" date="2020-10" db="EMBL/GenBank/DDBJ databases">
        <title>The Coptis chinensis genome and diversification of protoberbering-type alkaloids.</title>
        <authorList>
            <person name="Wang B."/>
            <person name="Shu S."/>
            <person name="Song C."/>
            <person name="Liu Y."/>
        </authorList>
    </citation>
    <scope>NUCLEOTIDE SEQUENCE [LARGE SCALE GENOMIC DNA]</scope>
    <source>
        <strain evidence="6">HL-2020</strain>
        <tissue evidence="6">Leaf</tissue>
    </source>
</reference>
<evidence type="ECO:0000313" key="6">
    <source>
        <dbReference type="EMBL" id="KAF9611072.1"/>
    </source>
</evidence>
<dbReference type="AlphaFoldDB" id="A0A835I6L2"/>
<evidence type="ECO:0000256" key="1">
    <source>
        <dbReference type="ARBA" id="ARBA00022737"/>
    </source>
</evidence>
<dbReference type="GO" id="GO:0006952">
    <property type="term" value="P:defense response"/>
    <property type="evidence" value="ECO:0007669"/>
    <property type="project" value="UniProtKB-KW"/>
</dbReference>
<keyword evidence="2" id="KW-0547">Nucleotide-binding</keyword>
<dbReference type="InterPro" id="IPR001611">
    <property type="entry name" value="Leu-rich_rpt"/>
</dbReference>
<feature type="domain" description="Disease resistance R13L4/SHOC-2-like LRR" evidence="5">
    <location>
        <begin position="137"/>
        <end position="374"/>
    </location>
</feature>
<dbReference type="InterPro" id="IPR055414">
    <property type="entry name" value="LRR_R13L4/SHOC2-like"/>
</dbReference>
<dbReference type="EMBL" id="JADFTS010000004">
    <property type="protein sequence ID" value="KAF9611072.1"/>
    <property type="molecule type" value="Genomic_DNA"/>
</dbReference>
<evidence type="ECO:0000256" key="2">
    <source>
        <dbReference type="ARBA" id="ARBA00022741"/>
    </source>
</evidence>
<dbReference type="PROSITE" id="PS51450">
    <property type="entry name" value="LRR"/>
    <property type="match status" value="1"/>
</dbReference>
<comment type="caution">
    <text evidence="6">The sequence shown here is derived from an EMBL/GenBank/DDBJ whole genome shotgun (WGS) entry which is preliminary data.</text>
</comment>
<keyword evidence="1" id="KW-0677">Repeat</keyword>
<sequence length="518" mass="59328">MAEAILSVVLDQLNSFIRNEVEQEVRLVVGVREELNNLHTHLTLIKAVLEDAEKKEIHDNAIKVWLGQLKDVMYDAEDVLDEWNTRILISANGPHVANRVRSYLLSLHKIRHLTVDDVENPSIYEAKKLRTLLVGKISGWVPSALHQLTCLRTLDLSGSYEKNGDLEVLPSEVSRLFHLRYLDLSHNTRLKELPETVRSLVNLQTLKLNWCTSLCKLPEGIGELSNLRHLEVEDTGDLEYYPRGGIERLSQLRTLSKFVVSDGSSKGSVIGELGNLNFLKGSLDITGLKHVKSVNEAKHAELQKKKNISKLSLYFEYKRDIGHVSSEEEIRRMEGVLENLEPHKESLERLEILNYVGSTLPTWMRMMSNITYLLLYYCPNLKVEPHYLFPPRLETLKLWFDVGVLSKSLMSLTHNNNLKTLIIFKSPHSSLPQGLNQLTSLQQLSFLGCESLDFKPEELKPLTMLRKLYILGCPIITRERSREDWSILTHIPTIKIDDENVKTQVLRAARLFTQFLTS</sequence>
<organism evidence="6 7">
    <name type="scientific">Coptis chinensis</name>
    <dbReference type="NCBI Taxonomy" id="261450"/>
    <lineage>
        <taxon>Eukaryota</taxon>
        <taxon>Viridiplantae</taxon>
        <taxon>Streptophyta</taxon>
        <taxon>Embryophyta</taxon>
        <taxon>Tracheophyta</taxon>
        <taxon>Spermatophyta</taxon>
        <taxon>Magnoliopsida</taxon>
        <taxon>Ranunculales</taxon>
        <taxon>Ranunculaceae</taxon>
        <taxon>Coptidoideae</taxon>
        <taxon>Coptis</taxon>
    </lineage>
</organism>
<dbReference type="GO" id="GO:0000166">
    <property type="term" value="F:nucleotide binding"/>
    <property type="evidence" value="ECO:0007669"/>
    <property type="project" value="UniProtKB-KW"/>
</dbReference>
<evidence type="ECO:0000256" key="3">
    <source>
        <dbReference type="ARBA" id="ARBA00022821"/>
    </source>
</evidence>
<dbReference type="Pfam" id="PF23598">
    <property type="entry name" value="LRR_14"/>
    <property type="match status" value="1"/>
</dbReference>
<dbReference type="Proteomes" id="UP000631114">
    <property type="component" value="Unassembled WGS sequence"/>
</dbReference>
<keyword evidence="7" id="KW-1185">Reference proteome</keyword>
<dbReference type="CDD" id="cd14798">
    <property type="entry name" value="RX-CC_like"/>
    <property type="match status" value="1"/>
</dbReference>
<accession>A0A835I6L2</accession>
<feature type="domain" description="Disease resistance N-terminal" evidence="4">
    <location>
        <begin position="5"/>
        <end position="90"/>
    </location>
</feature>
<dbReference type="OrthoDB" id="545484at2759"/>
<gene>
    <name evidence="6" type="ORF">IFM89_026956</name>
</gene>
<name>A0A835I6L2_9MAGN</name>
<dbReference type="Gene3D" id="3.80.10.10">
    <property type="entry name" value="Ribonuclease Inhibitor"/>
    <property type="match status" value="2"/>
</dbReference>
<dbReference type="SUPFAM" id="SSF52058">
    <property type="entry name" value="L domain-like"/>
    <property type="match status" value="1"/>
</dbReference>
<evidence type="ECO:0000259" key="5">
    <source>
        <dbReference type="Pfam" id="PF23598"/>
    </source>
</evidence>
<evidence type="ECO:0000259" key="4">
    <source>
        <dbReference type="Pfam" id="PF18052"/>
    </source>
</evidence>
<dbReference type="InterPro" id="IPR032675">
    <property type="entry name" value="LRR_dom_sf"/>
</dbReference>
<dbReference type="Pfam" id="PF18052">
    <property type="entry name" value="Rx_N"/>
    <property type="match status" value="1"/>
</dbReference>
<keyword evidence="3" id="KW-0611">Plant defense</keyword>
<dbReference type="Gene3D" id="1.20.5.4130">
    <property type="match status" value="1"/>
</dbReference>
<dbReference type="PANTHER" id="PTHR47186">
    <property type="entry name" value="LEUCINE-RICH REPEAT-CONTAINING PROTEIN 57"/>
    <property type="match status" value="1"/>
</dbReference>
<evidence type="ECO:0008006" key="8">
    <source>
        <dbReference type="Google" id="ProtNLM"/>
    </source>
</evidence>
<dbReference type="PANTHER" id="PTHR47186:SF30">
    <property type="entry name" value="EF-HAND DOMAIN-CONTAINING PROTEIN"/>
    <property type="match status" value="1"/>
</dbReference>
<dbReference type="InterPro" id="IPR041118">
    <property type="entry name" value="Rx_N"/>
</dbReference>
<protein>
    <recommendedName>
        <fullName evidence="8">Rx N-terminal domain-containing protein</fullName>
    </recommendedName>
</protein>
<proteinExistence type="predicted"/>